<proteinExistence type="predicted"/>
<dbReference type="PANTHER" id="PTHR37299:SF1">
    <property type="entry name" value="STAGE 0 SPORULATION PROTEIN A HOMOLOG"/>
    <property type="match status" value="1"/>
</dbReference>
<evidence type="ECO:0000256" key="1">
    <source>
        <dbReference type="PROSITE-ProRule" id="PRU00169"/>
    </source>
</evidence>
<dbReference type="PROSITE" id="PS50110">
    <property type="entry name" value="RESPONSE_REGULATORY"/>
    <property type="match status" value="1"/>
</dbReference>
<name>A0A7V4TZN0_CALAY</name>
<organism evidence="4">
    <name type="scientific">Caldithrix abyssi</name>
    <dbReference type="NCBI Taxonomy" id="187145"/>
    <lineage>
        <taxon>Bacteria</taxon>
        <taxon>Pseudomonadati</taxon>
        <taxon>Calditrichota</taxon>
        <taxon>Calditrichia</taxon>
        <taxon>Calditrichales</taxon>
        <taxon>Calditrichaceae</taxon>
        <taxon>Caldithrix</taxon>
    </lineage>
</organism>
<dbReference type="AlphaFoldDB" id="A0A7V4TZN0"/>
<feature type="domain" description="Response regulatory" evidence="2">
    <location>
        <begin position="5"/>
        <end position="116"/>
    </location>
</feature>
<dbReference type="Gene3D" id="3.40.50.2300">
    <property type="match status" value="1"/>
</dbReference>
<gene>
    <name evidence="4" type="ORF">ENK44_06510</name>
</gene>
<comment type="caution">
    <text evidence="4">The sequence shown here is derived from an EMBL/GenBank/DDBJ whole genome shotgun (WGS) entry which is preliminary data.</text>
</comment>
<dbReference type="Pfam" id="PF04397">
    <property type="entry name" value="LytTR"/>
    <property type="match status" value="1"/>
</dbReference>
<dbReference type="InterPro" id="IPR001789">
    <property type="entry name" value="Sig_transdc_resp-reg_receiver"/>
</dbReference>
<evidence type="ECO:0000259" key="2">
    <source>
        <dbReference type="PROSITE" id="PS50110"/>
    </source>
</evidence>
<evidence type="ECO:0000313" key="4">
    <source>
        <dbReference type="EMBL" id="HGY55331.1"/>
    </source>
</evidence>
<dbReference type="PROSITE" id="PS50930">
    <property type="entry name" value="HTH_LYTTR"/>
    <property type="match status" value="1"/>
</dbReference>
<dbReference type="PANTHER" id="PTHR37299">
    <property type="entry name" value="TRANSCRIPTIONAL REGULATOR-RELATED"/>
    <property type="match status" value="1"/>
</dbReference>
<dbReference type="InterPro" id="IPR007492">
    <property type="entry name" value="LytTR_DNA-bd_dom"/>
</dbReference>
<keyword evidence="1" id="KW-0597">Phosphoprotein</keyword>
<dbReference type="GO" id="GO:0003677">
    <property type="term" value="F:DNA binding"/>
    <property type="evidence" value="ECO:0007669"/>
    <property type="project" value="InterPro"/>
</dbReference>
<dbReference type="Pfam" id="PF00072">
    <property type="entry name" value="Response_reg"/>
    <property type="match status" value="1"/>
</dbReference>
<dbReference type="SUPFAM" id="SSF52172">
    <property type="entry name" value="CheY-like"/>
    <property type="match status" value="1"/>
</dbReference>
<reference evidence="4" key="1">
    <citation type="journal article" date="2020" name="mSystems">
        <title>Genome- and Community-Level Interaction Insights into Carbon Utilization and Element Cycling Functions of Hydrothermarchaeota in Hydrothermal Sediment.</title>
        <authorList>
            <person name="Zhou Z."/>
            <person name="Liu Y."/>
            <person name="Xu W."/>
            <person name="Pan J."/>
            <person name="Luo Z.H."/>
            <person name="Li M."/>
        </authorList>
    </citation>
    <scope>NUCLEOTIDE SEQUENCE [LARGE SCALE GENOMIC DNA]</scope>
    <source>
        <strain evidence="4">HyVt-577</strain>
    </source>
</reference>
<dbReference type="GO" id="GO:0000156">
    <property type="term" value="F:phosphorelay response regulator activity"/>
    <property type="evidence" value="ECO:0007669"/>
    <property type="project" value="InterPro"/>
</dbReference>
<dbReference type="SMART" id="SM00448">
    <property type="entry name" value="REC"/>
    <property type="match status" value="1"/>
</dbReference>
<dbReference type="Gene3D" id="2.40.50.1020">
    <property type="entry name" value="LytTr DNA-binding domain"/>
    <property type="match status" value="1"/>
</dbReference>
<evidence type="ECO:0000259" key="3">
    <source>
        <dbReference type="PROSITE" id="PS50930"/>
    </source>
</evidence>
<dbReference type="Proteomes" id="UP000885779">
    <property type="component" value="Unassembled WGS sequence"/>
</dbReference>
<dbReference type="SMART" id="SM00850">
    <property type="entry name" value="LytTR"/>
    <property type="match status" value="1"/>
</dbReference>
<accession>A0A7V4TZN0</accession>
<protein>
    <submittedName>
        <fullName evidence="4">Response regulator transcription factor</fullName>
    </submittedName>
</protein>
<feature type="modified residue" description="4-aspartylphosphate" evidence="1">
    <location>
        <position position="56"/>
    </location>
</feature>
<dbReference type="InterPro" id="IPR011006">
    <property type="entry name" value="CheY-like_superfamily"/>
</dbReference>
<dbReference type="InterPro" id="IPR046947">
    <property type="entry name" value="LytR-like"/>
</dbReference>
<sequence length="242" mass="28516">MKKIKTLIVDDAAIIRQELKILFADYPEIEIIGEASCLDEAIQIIHEQSPDVVFLDIQLRNENGFDLLEKIDVHFKIIFITAYDQYAIRAFEVNALDYLLKPIKKERLGKALQKLHPENTRISEPHRVLDYDDVLYLMINSSFKFIKVKLLKCIIAAGKYSYIFYADRKNKDLVSKTLLEWETILPPKYFIRIHRSTIINFEFVESVKKLKNYTYEVYLKGREEPFTISRRYAAKLKKMLNA</sequence>
<feature type="domain" description="HTH LytTR-type" evidence="3">
    <location>
        <begin position="161"/>
        <end position="242"/>
    </location>
</feature>
<dbReference type="EMBL" id="DRQG01000062">
    <property type="protein sequence ID" value="HGY55331.1"/>
    <property type="molecule type" value="Genomic_DNA"/>
</dbReference>